<name>A0A9P5Z6P4_9AGAR</name>
<dbReference type="InterPro" id="IPR050365">
    <property type="entry name" value="TIM50"/>
</dbReference>
<dbReference type="GO" id="GO:0016791">
    <property type="term" value="F:phosphatase activity"/>
    <property type="evidence" value="ECO:0007669"/>
    <property type="project" value="InterPro"/>
</dbReference>
<dbReference type="Pfam" id="PF03031">
    <property type="entry name" value="NIF"/>
    <property type="match status" value="1"/>
</dbReference>
<dbReference type="EMBL" id="MU155165">
    <property type="protein sequence ID" value="KAF9482433.1"/>
    <property type="molecule type" value="Genomic_DNA"/>
</dbReference>
<dbReference type="Proteomes" id="UP000807469">
    <property type="component" value="Unassembled WGS sequence"/>
</dbReference>
<evidence type="ECO:0000256" key="1">
    <source>
        <dbReference type="SAM" id="MobiDB-lite"/>
    </source>
</evidence>
<dbReference type="CDD" id="cd07521">
    <property type="entry name" value="HAD_FCP1-like"/>
    <property type="match status" value="1"/>
</dbReference>
<organism evidence="3 4">
    <name type="scientific">Pholiota conissans</name>
    <dbReference type="NCBI Taxonomy" id="109636"/>
    <lineage>
        <taxon>Eukaryota</taxon>
        <taxon>Fungi</taxon>
        <taxon>Dikarya</taxon>
        <taxon>Basidiomycota</taxon>
        <taxon>Agaricomycotina</taxon>
        <taxon>Agaricomycetes</taxon>
        <taxon>Agaricomycetidae</taxon>
        <taxon>Agaricales</taxon>
        <taxon>Agaricineae</taxon>
        <taxon>Strophariaceae</taxon>
        <taxon>Pholiota</taxon>
    </lineage>
</organism>
<protein>
    <submittedName>
        <fullName evidence="3">NIF-domain-containing protein</fullName>
    </submittedName>
</protein>
<evidence type="ECO:0000259" key="2">
    <source>
        <dbReference type="PROSITE" id="PS50969"/>
    </source>
</evidence>
<dbReference type="PANTHER" id="PTHR12210">
    <property type="entry name" value="DULLARD PROTEIN PHOSPHATASE"/>
    <property type="match status" value="1"/>
</dbReference>
<proteinExistence type="predicted"/>
<feature type="compositionally biased region" description="Polar residues" evidence="1">
    <location>
        <begin position="48"/>
        <end position="60"/>
    </location>
</feature>
<dbReference type="InterPro" id="IPR023214">
    <property type="entry name" value="HAD_sf"/>
</dbReference>
<keyword evidence="4" id="KW-1185">Reference proteome</keyword>
<dbReference type="InterPro" id="IPR011948">
    <property type="entry name" value="Dullard_phosphatase"/>
</dbReference>
<dbReference type="SMART" id="SM00577">
    <property type="entry name" value="CPDc"/>
    <property type="match status" value="1"/>
</dbReference>
<dbReference type="InterPro" id="IPR036412">
    <property type="entry name" value="HAD-like_sf"/>
</dbReference>
<dbReference type="NCBIfam" id="TIGR02251">
    <property type="entry name" value="HIF-SF_euk"/>
    <property type="match status" value="1"/>
</dbReference>
<sequence length="396" mass="43354">MNTLGYVARQFDVLASPRPPPSPNDRHPALPRVSSWSTHSLLFPQLPRRTQSSPSIHSHQPPTPPTPPPPPPVVPDAAPRSKAPLESVIDQIFFIRVFLMVWDRLKAAWYSLVDWPAIFGLDPRAKRRQSTPELVVHVLPSSPADVAIAVARTITSIHPRDSAPSALLPSPTHTSSSRPATPAAPAKKAPLLRPKTLVLDLDETLIHSTSRPFPPQSSGSGLLSLGFLGSRNKSAGHMVEVVLGGRSTLYHVYKRPFVDFFLRTVSGWYTLVIFTASMQEYADPVIDWLDAGRGILEHRFFRDSCTQLPNGSYTKDLSVVEADLSSVCLVDNSPVSYSVNEANGIPIEGWTHDPSDEALLDLLPVLDSLRFTSDVRRVLGLRSAGVHFMTTSSAIS</sequence>
<feature type="compositionally biased region" description="Pro residues" evidence="1">
    <location>
        <begin position="61"/>
        <end position="74"/>
    </location>
</feature>
<feature type="compositionally biased region" description="Low complexity" evidence="1">
    <location>
        <begin position="164"/>
        <end position="187"/>
    </location>
</feature>
<gene>
    <name evidence="3" type="ORF">BDN70DRAFT_425960</name>
</gene>
<feature type="region of interest" description="Disordered" evidence="1">
    <location>
        <begin position="48"/>
        <end position="79"/>
    </location>
</feature>
<feature type="region of interest" description="Disordered" evidence="1">
    <location>
        <begin position="12"/>
        <end position="32"/>
    </location>
</feature>
<dbReference type="FunFam" id="3.40.50.1000:FF:000270">
    <property type="entry name" value="Nuclear envelope-endoplasmic reticulum network protein"/>
    <property type="match status" value="1"/>
</dbReference>
<dbReference type="Gene3D" id="3.40.50.1000">
    <property type="entry name" value="HAD superfamily/HAD-like"/>
    <property type="match status" value="1"/>
</dbReference>
<dbReference type="SUPFAM" id="SSF56784">
    <property type="entry name" value="HAD-like"/>
    <property type="match status" value="1"/>
</dbReference>
<reference evidence="3" key="1">
    <citation type="submission" date="2020-11" db="EMBL/GenBank/DDBJ databases">
        <authorList>
            <consortium name="DOE Joint Genome Institute"/>
            <person name="Ahrendt S."/>
            <person name="Riley R."/>
            <person name="Andreopoulos W."/>
            <person name="Labutti K."/>
            <person name="Pangilinan J."/>
            <person name="Ruiz-Duenas F.J."/>
            <person name="Barrasa J.M."/>
            <person name="Sanchez-Garcia M."/>
            <person name="Camarero S."/>
            <person name="Miyauchi S."/>
            <person name="Serrano A."/>
            <person name="Linde D."/>
            <person name="Babiker R."/>
            <person name="Drula E."/>
            <person name="Ayuso-Fernandez I."/>
            <person name="Pacheco R."/>
            <person name="Padilla G."/>
            <person name="Ferreira P."/>
            <person name="Barriuso J."/>
            <person name="Kellner H."/>
            <person name="Castanera R."/>
            <person name="Alfaro M."/>
            <person name="Ramirez L."/>
            <person name="Pisabarro A.G."/>
            <person name="Kuo A."/>
            <person name="Tritt A."/>
            <person name="Lipzen A."/>
            <person name="He G."/>
            <person name="Yan M."/>
            <person name="Ng V."/>
            <person name="Cullen D."/>
            <person name="Martin F."/>
            <person name="Rosso M.-N."/>
            <person name="Henrissat B."/>
            <person name="Hibbett D."/>
            <person name="Martinez A.T."/>
            <person name="Grigoriev I.V."/>
        </authorList>
    </citation>
    <scope>NUCLEOTIDE SEQUENCE</scope>
    <source>
        <strain evidence="3">CIRM-BRFM 674</strain>
    </source>
</reference>
<comment type="caution">
    <text evidence="3">The sequence shown here is derived from an EMBL/GenBank/DDBJ whole genome shotgun (WGS) entry which is preliminary data.</text>
</comment>
<dbReference type="PROSITE" id="PS50969">
    <property type="entry name" value="FCP1"/>
    <property type="match status" value="1"/>
</dbReference>
<dbReference type="OrthoDB" id="277011at2759"/>
<evidence type="ECO:0000313" key="3">
    <source>
        <dbReference type="EMBL" id="KAF9482433.1"/>
    </source>
</evidence>
<evidence type="ECO:0000313" key="4">
    <source>
        <dbReference type="Proteomes" id="UP000807469"/>
    </source>
</evidence>
<feature type="domain" description="FCP1 homology" evidence="2">
    <location>
        <begin position="190"/>
        <end position="369"/>
    </location>
</feature>
<accession>A0A9P5Z6P4</accession>
<feature type="region of interest" description="Disordered" evidence="1">
    <location>
        <begin position="161"/>
        <end position="187"/>
    </location>
</feature>
<dbReference type="InterPro" id="IPR004274">
    <property type="entry name" value="FCP1_dom"/>
</dbReference>
<dbReference type="AlphaFoldDB" id="A0A9P5Z6P4"/>